<dbReference type="HOGENOM" id="CLU_080833_2_0_1"/>
<evidence type="ECO:0000259" key="2">
    <source>
        <dbReference type="Pfam" id="PF10440"/>
    </source>
</evidence>
<feature type="domain" description="WIYLD" evidence="2">
    <location>
        <begin position="8"/>
        <end position="68"/>
    </location>
</feature>
<feature type="compositionally biased region" description="Acidic residues" evidence="1">
    <location>
        <begin position="202"/>
        <end position="212"/>
    </location>
</feature>
<sequence length="234" mass="26629">MPPRGRARRGNQRIDAAIDHFVPMGYSVADVRAVVKDLLKVYGKDGWPFLEEGVYRVVQDALFEKQEQEDKLQLQLLQEEEEIMEDQDPLLQLEGAVDDGPLENIMSIEVHNEQMEGEMDDAPLENSMSIVHYRKTIWGFAVRSRRTADTLFPVVVPVHDGIPSEAESFTDPPVLEAILPPPDKAAVTSVPRRPCYGWISESETESESDNEDQPPSGQCEHCKRNRSRYEHSNW</sequence>
<dbReference type="InterPro" id="IPR018848">
    <property type="entry name" value="WIYLD_domain"/>
</dbReference>
<reference evidence="3 4" key="1">
    <citation type="submission" date="2012-08" db="EMBL/GenBank/DDBJ databases">
        <title>Oryza genome evolution.</title>
        <authorList>
            <person name="Wing R.A."/>
        </authorList>
    </citation>
    <scope>NUCLEOTIDE SEQUENCE</scope>
</reference>
<dbReference type="eggNOG" id="ENOG502S7BK">
    <property type="taxonomic scope" value="Eukaryota"/>
</dbReference>
<dbReference type="Gramene" id="LPERR09G00670.1">
    <property type="protein sequence ID" value="LPERR09G00670.1"/>
    <property type="gene ID" value="LPERR09G00670"/>
</dbReference>
<evidence type="ECO:0000313" key="4">
    <source>
        <dbReference type="Proteomes" id="UP000032180"/>
    </source>
</evidence>
<accession>A0A0D9XBB4</accession>
<dbReference type="Gene3D" id="1.10.8.850">
    <property type="entry name" value="Histone-lysine N methyltransferase , C-terminal domain-like"/>
    <property type="match status" value="1"/>
</dbReference>
<evidence type="ECO:0000256" key="1">
    <source>
        <dbReference type="SAM" id="MobiDB-lite"/>
    </source>
</evidence>
<evidence type="ECO:0000313" key="3">
    <source>
        <dbReference type="EnsemblPlants" id="LPERR09G00670.1"/>
    </source>
</evidence>
<dbReference type="InterPro" id="IPR043017">
    <property type="entry name" value="WIYLD_dom_sf"/>
</dbReference>
<name>A0A0D9XBB4_9ORYZ</name>
<keyword evidence="4" id="KW-1185">Reference proteome</keyword>
<dbReference type="AlphaFoldDB" id="A0A0D9XBB4"/>
<reference evidence="3" key="3">
    <citation type="submission" date="2015-04" db="UniProtKB">
        <authorList>
            <consortium name="EnsemblPlants"/>
        </authorList>
    </citation>
    <scope>IDENTIFICATION</scope>
</reference>
<dbReference type="Proteomes" id="UP000032180">
    <property type="component" value="Chromosome 9"/>
</dbReference>
<reference evidence="4" key="2">
    <citation type="submission" date="2013-12" db="EMBL/GenBank/DDBJ databases">
        <authorList>
            <person name="Yu Y."/>
            <person name="Lee S."/>
            <person name="de Baynast K."/>
            <person name="Wissotski M."/>
            <person name="Liu L."/>
            <person name="Talag J."/>
            <person name="Goicoechea J."/>
            <person name="Angelova A."/>
            <person name="Jetty R."/>
            <person name="Kudrna D."/>
            <person name="Golser W."/>
            <person name="Rivera L."/>
            <person name="Zhang J."/>
            <person name="Wing R."/>
        </authorList>
    </citation>
    <scope>NUCLEOTIDE SEQUENCE</scope>
</reference>
<feature type="region of interest" description="Disordered" evidence="1">
    <location>
        <begin position="199"/>
        <end position="234"/>
    </location>
</feature>
<proteinExistence type="predicted"/>
<dbReference type="EnsemblPlants" id="LPERR09G00670.1">
    <property type="protein sequence ID" value="LPERR09G00670.1"/>
    <property type="gene ID" value="LPERR09G00670"/>
</dbReference>
<protein>
    <recommendedName>
        <fullName evidence="2">WIYLD domain-containing protein</fullName>
    </recommendedName>
</protein>
<dbReference type="PANTHER" id="PTHR34271:SF1">
    <property type="entry name" value="NUCLEOLAR HISTONE METHYLTRANSFERASE-RELATED PROTEIN"/>
    <property type="match status" value="1"/>
</dbReference>
<dbReference type="PANTHER" id="PTHR34271">
    <property type="entry name" value="NUCLEOLAR HISTONE METHYLTRANSFERASE-RELATED PROTEIN"/>
    <property type="match status" value="1"/>
</dbReference>
<dbReference type="Pfam" id="PF10440">
    <property type="entry name" value="WIYLD"/>
    <property type="match status" value="1"/>
</dbReference>
<organism evidence="3 4">
    <name type="scientific">Leersia perrieri</name>
    <dbReference type="NCBI Taxonomy" id="77586"/>
    <lineage>
        <taxon>Eukaryota</taxon>
        <taxon>Viridiplantae</taxon>
        <taxon>Streptophyta</taxon>
        <taxon>Embryophyta</taxon>
        <taxon>Tracheophyta</taxon>
        <taxon>Spermatophyta</taxon>
        <taxon>Magnoliopsida</taxon>
        <taxon>Liliopsida</taxon>
        <taxon>Poales</taxon>
        <taxon>Poaceae</taxon>
        <taxon>BOP clade</taxon>
        <taxon>Oryzoideae</taxon>
        <taxon>Oryzeae</taxon>
        <taxon>Oryzinae</taxon>
        <taxon>Leersia</taxon>
    </lineage>
</organism>
<dbReference type="STRING" id="77586.A0A0D9XBB4"/>